<feature type="domain" description="Quinate/shikimate 5-dehydrogenase/glutamyl-tRNA reductase" evidence="9">
    <location>
        <begin position="116"/>
        <end position="172"/>
    </location>
</feature>
<dbReference type="SUPFAM" id="SSF51735">
    <property type="entry name" value="NAD(P)-binding Rossmann-fold domains"/>
    <property type="match status" value="1"/>
</dbReference>
<dbReference type="Pfam" id="PF18317">
    <property type="entry name" value="SDH_C"/>
    <property type="match status" value="1"/>
</dbReference>
<sequence length="269" mass="29254">MFVNLGLVGQPLQHSFSPFIQTCFLKSSGINGGFCCFETDGGESLKETFLTLRQYGFKGVNVTVPHKQAVIDIVDTLDPVAETVGAVNTVRIGDRLEGFNTDAEGFERMLLDAGYDLSGKDVLLLGCGGASMAVLYVLKKYNVRLTVVNRTLSKAEAVLKSMSFDNVQLQDYNFIKGDSGFHYVINGTSIGLEDGNFPDMNRVECSCASVDLQYKKGLTPFLQSMRGSSCGLLDGFSMLVYQAAKAFEIWTGVYPEFSVETISGELGLS</sequence>
<evidence type="ECO:0000256" key="4">
    <source>
        <dbReference type="ARBA" id="ARBA00022857"/>
    </source>
</evidence>
<dbReference type="Pfam" id="PF08501">
    <property type="entry name" value="Shikimate_dh_N"/>
    <property type="match status" value="1"/>
</dbReference>
<evidence type="ECO:0000256" key="2">
    <source>
        <dbReference type="ARBA" id="ARBA00012962"/>
    </source>
</evidence>
<evidence type="ECO:0000259" key="10">
    <source>
        <dbReference type="Pfam" id="PF08501"/>
    </source>
</evidence>
<dbReference type="GO" id="GO:0004764">
    <property type="term" value="F:shikimate 3-dehydrogenase (NADP+) activity"/>
    <property type="evidence" value="ECO:0007669"/>
    <property type="project" value="UniProtKB-UniRule"/>
</dbReference>
<gene>
    <name evidence="8" type="primary">aroE</name>
    <name evidence="12" type="ordered locus">Dacet_1333</name>
</gene>
<dbReference type="EC" id="1.1.1.25" evidence="2 8"/>
<dbReference type="PANTHER" id="PTHR21089">
    <property type="entry name" value="SHIKIMATE DEHYDROGENASE"/>
    <property type="match status" value="1"/>
</dbReference>
<evidence type="ECO:0000256" key="7">
    <source>
        <dbReference type="ARBA" id="ARBA00049442"/>
    </source>
</evidence>
<dbReference type="InParanoid" id="D4H7V6"/>
<dbReference type="SUPFAM" id="SSF53223">
    <property type="entry name" value="Aminoacid dehydrogenase-like, N-terminal domain"/>
    <property type="match status" value="1"/>
</dbReference>
<feature type="active site" description="Proton acceptor" evidence="8">
    <location>
        <position position="67"/>
    </location>
</feature>
<dbReference type="GO" id="GO:0050661">
    <property type="term" value="F:NADP binding"/>
    <property type="evidence" value="ECO:0007669"/>
    <property type="project" value="InterPro"/>
</dbReference>
<feature type="binding site" evidence="8">
    <location>
        <begin position="149"/>
        <end position="154"/>
    </location>
    <ligand>
        <name>NADP(+)</name>
        <dbReference type="ChEBI" id="CHEBI:58349"/>
    </ligand>
</feature>
<feature type="binding site" evidence="8">
    <location>
        <begin position="15"/>
        <end position="17"/>
    </location>
    <ligand>
        <name>shikimate</name>
        <dbReference type="ChEBI" id="CHEBI:36208"/>
    </ligand>
</feature>
<dbReference type="EMBL" id="CP001968">
    <property type="protein sequence ID" value="ADD68105.1"/>
    <property type="molecule type" value="Genomic_DNA"/>
</dbReference>
<feature type="binding site" evidence="8">
    <location>
        <position position="242"/>
    </location>
    <ligand>
        <name>shikimate</name>
        <dbReference type="ChEBI" id="CHEBI:36208"/>
    </ligand>
</feature>
<comment type="subunit">
    <text evidence="8">Homodimer.</text>
</comment>
<feature type="domain" description="SDH C-terminal" evidence="11">
    <location>
        <begin position="235"/>
        <end position="257"/>
    </location>
</feature>
<dbReference type="Pfam" id="PF01488">
    <property type="entry name" value="Shikimate_DH"/>
    <property type="match status" value="1"/>
</dbReference>
<keyword evidence="4 8" id="KW-0521">NADP</keyword>
<dbReference type="HAMAP" id="MF_00222">
    <property type="entry name" value="Shikimate_DH_AroE"/>
    <property type="match status" value="1"/>
</dbReference>
<dbReference type="CDD" id="cd01065">
    <property type="entry name" value="NAD_bind_Shikimate_DH"/>
    <property type="match status" value="1"/>
</dbReference>
<keyword evidence="3 8" id="KW-0028">Amino-acid biosynthesis</keyword>
<dbReference type="InterPro" id="IPR011342">
    <property type="entry name" value="Shikimate_DH"/>
</dbReference>
<dbReference type="InterPro" id="IPR013708">
    <property type="entry name" value="Shikimate_DH-bd_N"/>
</dbReference>
<dbReference type="InterPro" id="IPR036291">
    <property type="entry name" value="NAD(P)-bd_dom_sf"/>
</dbReference>
<feature type="binding site" evidence="8">
    <location>
        <position position="63"/>
    </location>
    <ligand>
        <name>shikimate</name>
        <dbReference type="ChEBI" id="CHEBI:36208"/>
    </ligand>
</feature>
<dbReference type="Gene3D" id="3.40.50.10860">
    <property type="entry name" value="Leucine Dehydrogenase, chain A, domain 1"/>
    <property type="match status" value="1"/>
</dbReference>
<dbReference type="UniPathway" id="UPA00053">
    <property type="reaction ID" value="UER00087"/>
</dbReference>
<dbReference type="GO" id="GO:0009423">
    <property type="term" value="P:chorismate biosynthetic process"/>
    <property type="evidence" value="ECO:0007669"/>
    <property type="project" value="UniProtKB-UniRule"/>
</dbReference>
<evidence type="ECO:0000256" key="5">
    <source>
        <dbReference type="ARBA" id="ARBA00023002"/>
    </source>
</evidence>
<evidence type="ECO:0000259" key="11">
    <source>
        <dbReference type="Pfam" id="PF18317"/>
    </source>
</evidence>
<dbReference type="InterPro" id="IPR046346">
    <property type="entry name" value="Aminoacid_DH-like_N_sf"/>
</dbReference>
<comment type="caution">
    <text evidence="8">Lacks conserved residue(s) required for the propagation of feature annotation.</text>
</comment>
<dbReference type="InterPro" id="IPR041121">
    <property type="entry name" value="SDH_C"/>
</dbReference>
<evidence type="ECO:0000256" key="8">
    <source>
        <dbReference type="HAMAP-Rule" id="MF_00222"/>
    </source>
</evidence>
<dbReference type="HOGENOM" id="CLU_044063_4_1_0"/>
<dbReference type="InterPro" id="IPR022893">
    <property type="entry name" value="Shikimate_DH_fam"/>
</dbReference>
<dbReference type="GO" id="GO:0005829">
    <property type="term" value="C:cytosol"/>
    <property type="evidence" value="ECO:0007669"/>
    <property type="project" value="TreeGrafter"/>
</dbReference>
<dbReference type="PANTHER" id="PTHR21089:SF1">
    <property type="entry name" value="BIFUNCTIONAL 3-DEHYDROQUINATE DEHYDRATASE_SHIKIMATE DEHYDROGENASE, CHLOROPLASTIC"/>
    <property type="match status" value="1"/>
</dbReference>
<dbReference type="InterPro" id="IPR006151">
    <property type="entry name" value="Shikm_DH/Glu-tRNA_Rdtase"/>
</dbReference>
<dbReference type="GO" id="GO:0009073">
    <property type="term" value="P:aromatic amino acid family biosynthetic process"/>
    <property type="evidence" value="ECO:0007669"/>
    <property type="project" value="UniProtKB-KW"/>
</dbReference>
<dbReference type="Gene3D" id="3.40.50.720">
    <property type="entry name" value="NAD(P)-binding Rossmann-like Domain"/>
    <property type="match status" value="1"/>
</dbReference>
<dbReference type="GO" id="GO:0008652">
    <property type="term" value="P:amino acid biosynthetic process"/>
    <property type="evidence" value="ECO:0007669"/>
    <property type="project" value="UniProtKB-KW"/>
</dbReference>
<comment type="catalytic activity">
    <reaction evidence="7 8">
        <text>shikimate + NADP(+) = 3-dehydroshikimate + NADPH + H(+)</text>
        <dbReference type="Rhea" id="RHEA:17737"/>
        <dbReference type="ChEBI" id="CHEBI:15378"/>
        <dbReference type="ChEBI" id="CHEBI:16630"/>
        <dbReference type="ChEBI" id="CHEBI:36208"/>
        <dbReference type="ChEBI" id="CHEBI:57783"/>
        <dbReference type="ChEBI" id="CHEBI:58349"/>
        <dbReference type="EC" id="1.1.1.25"/>
    </reaction>
</comment>
<evidence type="ECO:0000313" key="12">
    <source>
        <dbReference type="EMBL" id="ADD68105.1"/>
    </source>
</evidence>
<evidence type="ECO:0000313" key="13">
    <source>
        <dbReference type="Proteomes" id="UP000002012"/>
    </source>
</evidence>
<protein>
    <recommendedName>
        <fullName evidence="2 8">Shikimate dehydrogenase (NADP(+))</fullName>
        <shortName evidence="8">SDH</shortName>
        <ecNumber evidence="2 8">1.1.1.25</ecNumber>
    </recommendedName>
</protein>
<dbReference type="NCBIfam" id="TIGR00507">
    <property type="entry name" value="aroE"/>
    <property type="match status" value="1"/>
</dbReference>
<dbReference type="PaxDb" id="522772-Dacet_1333"/>
<keyword evidence="13" id="KW-1185">Reference proteome</keyword>
<organism evidence="12 13">
    <name type="scientific">Denitrovibrio acetiphilus (strain DSM 12809 / NBRC 114555 / N2460)</name>
    <dbReference type="NCBI Taxonomy" id="522772"/>
    <lineage>
        <taxon>Bacteria</taxon>
        <taxon>Pseudomonadati</taxon>
        <taxon>Deferribacterota</taxon>
        <taxon>Deferribacteres</taxon>
        <taxon>Deferribacterales</taxon>
        <taxon>Geovibrionaceae</taxon>
        <taxon>Denitrovibrio</taxon>
    </lineage>
</organism>
<feature type="domain" description="Shikimate dehydrogenase substrate binding N-terminal" evidence="10">
    <location>
        <begin position="7"/>
        <end position="90"/>
    </location>
</feature>
<comment type="function">
    <text evidence="8">Involved in the biosynthesis of the chorismate, which leads to the biosynthesis of aromatic amino acids. Catalyzes the reversible NADPH linked reduction of 3-dehydroshikimate (DHSA) to yield shikimate (SA).</text>
</comment>
<name>D4H7V6_DENA2</name>
<dbReference type="RefSeq" id="WP_013010627.1">
    <property type="nucleotide sequence ID" value="NC_013943.1"/>
</dbReference>
<feature type="binding site" evidence="8">
    <location>
        <position position="214"/>
    </location>
    <ligand>
        <name>shikimate</name>
        <dbReference type="ChEBI" id="CHEBI:36208"/>
    </ligand>
</feature>
<keyword evidence="6 8" id="KW-0057">Aromatic amino acid biosynthesis</keyword>
<keyword evidence="5 8" id="KW-0560">Oxidoreductase</keyword>
<dbReference type="GO" id="GO:0019632">
    <property type="term" value="P:shikimate metabolic process"/>
    <property type="evidence" value="ECO:0007669"/>
    <property type="project" value="InterPro"/>
</dbReference>
<dbReference type="KEGG" id="dap:Dacet_1333"/>
<accession>D4H7V6</accession>
<proteinExistence type="inferred from homology"/>
<dbReference type="OrthoDB" id="9792692at2"/>
<feature type="binding site" evidence="8">
    <location>
        <position position="212"/>
    </location>
    <ligand>
        <name>NADP(+)</name>
        <dbReference type="ChEBI" id="CHEBI:58349"/>
    </ligand>
</feature>
<comment type="pathway">
    <text evidence="1 8">Metabolic intermediate biosynthesis; chorismate biosynthesis; chorismate from D-erythrose 4-phosphate and phosphoenolpyruvate: step 4/7.</text>
</comment>
<evidence type="ECO:0000259" key="9">
    <source>
        <dbReference type="Pfam" id="PF01488"/>
    </source>
</evidence>
<feature type="binding site" evidence="8">
    <location>
        <position position="88"/>
    </location>
    <ligand>
        <name>shikimate</name>
        <dbReference type="ChEBI" id="CHEBI:36208"/>
    </ligand>
</feature>
<dbReference type="FunCoup" id="D4H7V6">
    <property type="interactions" value="171"/>
</dbReference>
<comment type="similarity">
    <text evidence="8">Belongs to the shikimate dehydrogenase family.</text>
</comment>
<feature type="binding site" evidence="8">
    <location>
        <position position="102"/>
    </location>
    <ligand>
        <name>shikimate</name>
        <dbReference type="ChEBI" id="CHEBI:36208"/>
    </ligand>
</feature>
<feature type="binding site" evidence="8">
    <location>
        <position position="235"/>
    </location>
    <ligand>
        <name>NADP(+)</name>
        <dbReference type="ChEBI" id="CHEBI:58349"/>
    </ligand>
</feature>
<evidence type="ECO:0000256" key="6">
    <source>
        <dbReference type="ARBA" id="ARBA00023141"/>
    </source>
</evidence>
<dbReference type="STRING" id="522772.Dacet_1333"/>
<reference evidence="12 13" key="1">
    <citation type="journal article" date="2010" name="Stand. Genomic Sci.">
        <title>Complete genome sequence of Denitrovibrio acetiphilus type strain (N2460).</title>
        <authorList>
            <person name="Kiss H."/>
            <person name="Lang E."/>
            <person name="Lapidus A."/>
            <person name="Copeland A."/>
            <person name="Nolan M."/>
            <person name="Glavina Del Rio T."/>
            <person name="Chen F."/>
            <person name="Lucas S."/>
            <person name="Tice H."/>
            <person name="Cheng J.F."/>
            <person name="Han C."/>
            <person name="Goodwin L."/>
            <person name="Pitluck S."/>
            <person name="Liolios K."/>
            <person name="Pati A."/>
            <person name="Ivanova N."/>
            <person name="Mavromatis K."/>
            <person name="Chen A."/>
            <person name="Palaniappan K."/>
            <person name="Land M."/>
            <person name="Hauser L."/>
            <person name="Chang Y.J."/>
            <person name="Jeffries C.D."/>
            <person name="Detter J.C."/>
            <person name="Brettin T."/>
            <person name="Spring S."/>
            <person name="Rohde M."/>
            <person name="Goker M."/>
            <person name="Woyke T."/>
            <person name="Bristow J."/>
            <person name="Eisen J.A."/>
            <person name="Markowitz V."/>
            <person name="Hugenholtz P."/>
            <person name="Kyrpides N.C."/>
            <person name="Klenk H.P."/>
        </authorList>
    </citation>
    <scope>NUCLEOTIDE SEQUENCE [LARGE SCALE GENOMIC DNA]</scope>
    <source>
        <strain evidence="13">DSM 12809 / NBRC 114555 / N2460</strain>
    </source>
</reference>
<dbReference type="eggNOG" id="COG0169">
    <property type="taxonomic scope" value="Bacteria"/>
</dbReference>
<dbReference type="AlphaFoldDB" id="D4H7V6"/>
<evidence type="ECO:0000256" key="3">
    <source>
        <dbReference type="ARBA" id="ARBA00022605"/>
    </source>
</evidence>
<dbReference type="Proteomes" id="UP000002012">
    <property type="component" value="Chromosome"/>
</dbReference>
<evidence type="ECO:0000256" key="1">
    <source>
        <dbReference type="ARBA" id="ARBA00004871"/>
    </source>
</evidence>